<evidence type="ECO:0000313" key="6">
    <source>
        <dbReference type="Proteomes" id="UP001620626"/>
    </source>
</evidence>
<comment type="caution">
    <text evidence="5">The sequence shown here is derived from an EMBL/GenBank/DDBJ whole genome shotgun (WGS) entry which is preliminary data.</text>
</comment>
<dbReference type="CDD" id="cd04301">
    <property type="entry name" value="NAT_SF"/>
    <property type="match status" value="2"/>
</dbReference>
<proteinExistence type="inferred from homology"/>
<dbReference type="SUPFAM" id="SSF55729">
    <property type="entry name" value="Acyl-CoA N-acyltransferases (Nat)"/>
    <property type="match status" value="2"/>
</dbReference>
<dbReference type="PROSITE" id="PS51186">
    <property type="entry name" value="GNAT"/>
    <property type="match status" value="2"/>
</dbReference>
<dbReference type="AlphaFoldDB" id="A0ABD2K5H4"/>
<comment type="similarity">
    <text evidence="1">Belongs to the acetyltransferase family.</text>
</comment>
<organism evidence="5 6">
    <name type="scientific">Heterodera trifolii</name>
    <dbReference type="NCBI Taxonomy" id="157864"/>
    <lineage>
        <taxon>Eukaryota</taxon>
        <taxon>Metazoa</taxon>
        <taxon>Ecdysozoa</taxon>
        <taxon>Nematoda</taxon>
        <taxon>Chromadorea</taxon>
        <taxon>Rhabditida</taxon>
        <taxon>Tylenchina</taxon>
        <taxon>Tylenchomorpha</taxon>
        <taxon>Tylenchoidea</taxon>
        <taxon>Heteroderidae</taxon>
        <taxon>Heteroderinae</taxon>
        <taxon>Heterodera</taxon>
    </lineage>
</organism>
<evidence type="ECO:0000256" key="1">
    <source>
        <dbReference type="ARBA" id="ARBA00008694"/>
    </source>
</evidence>
<keyword evidence="2" id="KW-0808">Transferase</keyword>
<gene>
    <name evidence="5" type="ORF">niasHT_027535</name>
</gene>
<name>A0ABD2K5H4_9BILA</name>
<feature type="domain" description="N-acetyltransferase" evidence="4">
    <location>
        <begin position="225"/>
        <end position="376"/>
    </location>
</feature>
<protein>
    <recommendedName>
        <fullName evidence="4">N-acetyltransferase domain-containing protein</fullName>
    </recommendedName>
</protein>
<evidence type="ECO:0000256" key="2">
    <source>
        <dbReference type="ARBA" id="ARBA00022679"/>
    </source>
</evidence>
<dbReference type="InterPro" id="IPR016181">
    <property type="entry name" value="Acyl_CoA_acyltransferase"/>
</dbReference>
<dbReference type="PANTHER" id="PTHR10545:SF29">
    <property type="entry name" value="GH14572P-RELATED"/>
    <property type="match status" value="1"/>
</dbReference>
<evidence type="ECO:0000313" key="5">
    <source>
        <dbReference type="EMBL" id="KAL3097990.1"/>
    </source>
</evidence>
<accession>A0ABD2K5H4</accession>
<evidence type="ECO:0000259" key="4">
    <source>
        <dbReference type="PROSITE" id="PS51186"/>
    </source>
</evidence>
<dbReference type="GO" id="GO:0008080">
    <property type="term" value="F:N-acetyltransferase activity"/>
    <property type="evidence" value="ECO:0007669"/>
    <property type="project" value="UniProtKB-ARBA"/>
</dbReference>
<dbReference type="Pfam" id="PF00583">
    <property type="entry name" value="Acetyltransf_1"/>
    <property type="match status" value="2"/>
</dbReference>
<evidence type="ECO:0000256" key="3">
    <source>
        <dbReference type="ARBA" id="ARBA00023315"/>
    </source>
</evidence>
<sequence length="376" mass="42274">MDVIFVISGARTFSRGRFRVAVFAWGTFSRGWGTFSRGRFRVGYVFAEASFNNNGANDAEVLTSLIQELAASLKMPNGPKLNADQLRIFLKDGATRALIATATKDGETTVAGYAIYFIAPSTEFGKVFFLEDLYIRPDFRRQKLGSQFMTELEKFSNEMACDVFQWNVLANNVNAIRFYTSLGARNLTNVDGETGFSCWRIDSNQFEAIIRISKECLPHIKFAVFSLDAENEKSAVNLIECWRSLDVSIQPTSAEKKFSLMRRFFGLCVVQAQNVSDGSILGMALFHRCAFSTWTGPYITIDNIRVRADQQRQGIGKKLVAELVKMAVDSNCLRIGWTTRADSEKKAFIEALGACNLTEKEGWLLFQKNNILCKEK</sequence>
<dbReference type="InterPro" id="IPR051016">
    <property type="entry name" value="Diverse_Substrate_AcTransf"/>
</dbReference>
<dbReference type="InterPro" id="IPR000182">
    <property type="entry name" value="GNAT_dom"/>
</dbReference>
<dbReference type="PANTHER" id="PTHR10545">
    <property type="entry name" value="DIAMINE N-ACETYLTRANSFERASE"/>
    <property type="match status" value="1"/>
</dbReference>
<dbReference type="Gene3D" id="3.40.630.30">
    <property type="match status" value="2"/>
</dbReference>
<feature type="domain" description="N-acetyltransferase" evidence="4">
    <location>
        <begin position="49"/>
        <end position="213"/>
    </location>
</feature>
<reference evidence="5 6" key="1">
    <citation type="submission" date="2024-10" db="EMBL/GenBank/DDBJ databases">
        <authorList>
            <person name="Kim D."/>
        </authorList>
    </citation>
    <scope>NUCLEOTIDE SEQUENCE [LARGE SCALE GENOMIC DNA]</scope>
    <source>
        <strain evidence="5">BH-2024</strain>
    </source>
</reference>
<dbReference type="EMBL" id="JBICBT010000830">
    <property type="protein sequence ID" value="KAL3097990.1"/>
    <property type="molecule type" value="Genomic_DNA"/>
</dbReference>
<keyword evidence="6" id="KW-1185">Reference proteome</keyword>
<keyword evidence="3" id="KW-0012">Acyltransferase</keyword>
<dbReference type="Proteomes" id="UP001620626">
    <property type="component" value="Unassembled WGS sequence"/>
</dbReference>